<dbReference type="Pfam" id="PF00768">
    <property type="entry name" value="Peptidase_S11"/>
    <property type="match status" value="1"/>
</dbReference>
<name>A0A6S6QPK9_9HYPH</name>
<evidence type="ECO:0000256" key="3">
    <source>
        <dbReference type="ARBA" id="ARBA00022801"/>
    </source>
</evidence>
<keyword evidence="2 11" id="KW-0732">Signal</keyword>
<dbReference type="GO" id="GO:0009002">
    <property type="term" value="F:serine-type D-Ala-D-Ala carboxypeptidase activity"/>
    <property type="evidence" value="ECO:0007669"/>
    <property type="project" value="InterPro"/>
</dbReference>
<dbReference type="KEGG" id="tso:IZ6_04400"/>
<dbReference type="PANTHER" id="PTHR21581:SF6">
    <property type="entry name" value="TRAFFICKING PROTEIN PARTICLE COMPLEX SUBUNIT 12"/>
    <property type="match status" value="1"/>
</dbReference>
<dbReference type="SUPFAM" id="SSF56601">
    <property type="entry name" value="beta-lactamase/transpeptidase-like"/>
    <property type="match status" value="1"/>
</dbReference>
<gene>
    <name evidence="13" type="ORF">IZ6_04400</name>
</gene>
<dbReference type="Gene3D" id="3.40.710.10">
    <property type="entry name" value="DD-peptidase/beta-lactamase superfamily"/>
    <property type="match status" value="1"/>
</dbReference>
<dbReference type="Proteomes" id="UP000515317">
    <property type="component" value="Chromosome"/>
</dbReference>
<sequence>MPKLMILRPIFLFALALLALQPGLAAARPALVIDADSGRILHAEEATSLWYPASLTKLMTTYVVLSAVREGRVTLDTPLLYTANAQAQPASKMGFPVNTVITVDNALKLLIVKSANDLAVTLAEGVGGSVPAFVQEMNRTAQGLGMTQSRFRNPNGWHDDAQVTSARDMAILARALYRDFPQYYNVYSIGALQLGKRVIRGHNALLGRFNGADGMKTGFTCPSGFNLVASAHRGKRHLIVVVLGHASSRERTQRAAELLNAGFGSWTFWRTGQEVATLPASSAPAPNMRAEVCERKKGVPAEEIGEVDADAQDMMERNSRNTALSGLITSGYAAEQKPLLSDAPPPVIPVPVFLGANPAGPPEYIALATQMAPNGGIPNEPEPAPAKPKKQKKTAAKSNPAPAKPAAAAEPAKPAAQSIKPGASPPLPANPKPAAAPAPAKPKAAAAPAKPKPKPNT</sequence>
<evidence type="ECO:0000256" key="10">
    <source>
        <dbReference type="SAM" id="MobiDB-lite"/>
    </source>
</evidence>
<evidence type="ECO:0000256" key="1">
    <source>
        <dbReference type="ARBA" id="ARBA00007164"/>
    </source>
</evidence>
<keyword evidence="4" id="KW-0133">Cell shape</keyword>
<evidence type="ECO:0000256" key="4">
    <source>
        <dbReference type="ARBA" id="ARBA00022960"/>
    </source>
</evidence>
<comment type="similarity">
    <text evidence="1 9">Belongs to the peptidase S11 family.</text>
</comment>
<evidence type="ECO:0000313" key="14">
    <source>
        <dbReference type="Proteomes" id="UP000515317"/>
    </source>
</evidence>
<feature type="active site" description="Proton acceptor" evidence="7">
    <location>
        <position position="57"/>
    </location>
</feature>
<dbReference type="GO" id="GO:0009252">
    <property type="term" value="P:peptidoglycan biosynthetic process"/>
    <property type="evidence" value="ECO:0007669"/>
    <property type="project" value="UniProtKB-KW"/>
</dbReference>
<evidence type="ECO:0000256" key="2">
    <source>
        <dbReference type="ARBA" id="ARBA00022729"/>
    </source>
</evidence>
<evidence type="ECO:0000256" key="11">
    <source>
        <dbReference type="SAM" id="SignalP"/>
    </source>
</evidence>
<dbReference type="EMBL" id="AP023361">
    <property type="protein sequence ID" value="BCJ89705.1"/>
    <property type="molecule type" value="Genomic_DNA"/>
</dbReference>
<feature type="compositionally biased region" description="Pro residues" evidence="10">
    <location>
        <begin position="423"/>
        <end position="440"/>
    </location>
</feature>
<feature type="region of interest" description="Disordered" evidence="10">
    <location>
        <begin position="372"/>
        <end position="457"/>
    </location>
</feature>
<evidence type="ECO:0000313" key="13">
    <source>
        <dbReference type="EMBL" id="BCJ89705.1"/>
    </source>
</evidence>
<dbReference type="GO" id="GO:0071555">
    <property type="term" value="P:cell wall organization"/>
    <property type="evidence" value="ECO:0007669"/>
    <property type="project" value="UniProtKB-KW"/>
</dbReference>
<dbReference type="RefSeq" id="WP_263971502.1">
    <property type="nucleotide sequence ID" value="NZ_AP023361.1"/>
</dbReference>
<evidence type="ECO:0000259" key="12">
    <source>
        <dbReference type="Pfam" id="PF00768"/>
    </source>
</evidence>
<evidence type="ECO:0000256" key="9">
    <source>
        <dbReference type="RuleBase" id="RU004016"/>
    </source>
</evidence>
<feature type="binding site" evidence="8">
    <location>
        <position position="216"/>
    </location>
    <ligand>
        <name>substrate</name>
    </ligand>
</feature>
<keyword evidence="14" id="KW-1185">Reference proteome</keyword>
<keyword evidence="5" id="KW-0573">Peptidoglycan synthesis</keyword>
<feature type="active site" evidence="7">
    <location>
        <position position="114"/>
    </location>
</feature>
<accession>A0A6S6QPK9</accession>
<keyword evidence="6" id="KW-0961">Cell wall biogenesis/degradation</keyword>
<feature type="compositionally biased region" description="Low complexity" evidence="10">
    <location>
        <begin position="396"/>
        <end position="422"/>
    </location>
</feature>
<dbReference type="PRINTS" id="PR00725">
    <property type="entry name" value="DADACBPTASE1"/>
</dbReference>
<evidence type="ECO:0000256" key="8">
    <source>
        <dbReference type="PIRSR" id="PIRSR618044-2"/>
    </source>
</evidence>
<dbReference type="InterPro" id="IPR012338">
    <property type="entry name" value="Beta-lactam/transpept-like"/>
</dbReference>
<evidence type="ECO:0000256" key="7">
    <source>
        <dbReference type="PIRSR" id="PIRSR618044-1"/>
    </source>
</evidence>
<feature type="signal peptide" evidence="11">
    <location>
        <begin position="1"/>
        <end position="27"/>
    </location>
</feature>
<evidence type="ECO:0000256" key="6">
    <source>
        <dbReference type="ARBA" id="ARBA00023316"/>
    </source>
</evidence>
<dbReference type="GO" id="GO:0006508">
    <property type="term" value="P:proteolysis"/>
    <property type="evidence" value="ECO:0007669"/>
    <property type="project" value="InterPro"/>
</dbReference>
<evidence type="ECO:0000256" key="5">
    <source>
        <dbReference type="ARBA" id="ARBA00022984"/>
    </source>
</evidence>
<keyword evidence="3" id="KW-0378">Hydrolase</keyword>
<dbReference type="InterPro" id="IPR018044">
    <property type="entry name" value="Peptidase_S11"/>
</dbReference>
<dbReference type="AlphaFoldDB" id="A0A6S6QPK9"/>
<proteinExistence type="inferred from homology"/>
<feature type="active site" description="Acyl-ester intermediate" evidence="7">
    <location>
        <position position="54"/>
    </location>
</feature>
<reference evidence="13 14" key="1">
    <citation type="submission" date="2020-08" db="EMBL/GenBank/DDBJ databases">
        <title>Genome sequence of Rhizobiales bacterium strain IZ6.</title>
        <authorList>
            <person name="Nakai R."/>
            <person name="Naganuma T."/>
        </authorList>
    </citation>
    <scope>NUCLEOTIDE SEQUENCE [LARGE SCALE GENOMIC DNA]</scope>
    <source>
        <strain evidence="13 14">IZ6</strain>
    </source>
</reference>
<feature type="chain" id="PRO_5027976198" description="Peptidase S11 D-alanyl-D-alanine carboxypeptidase A N-terminal domain-containing protein" evidence="11">
    <location>
        <begin position="28"/>
        <end position="457"/>
    </location>
</feature>
<organism evidence="13 14">
    <name type="scientific">Terrihabitans soli</name>
    <dbReference type="NCBI Taxonomy" id="708113"/>
    <lineage>
        <taxon>Bacteria</taxon>
        <taxon>Pseudomonadati</taxon>
        <taxon>Pseudomonadota</taxon>
        <taxon>Alphaproteobacteria</taxon>
        <taxon>Hyphomicrobiales</taxon>
        <taxon>Terrihabitans</taxon>
    </lineage>
</organism>
<dbReference type="InterPro" id="IPR001967">
    <property type="entry name" value="Peptidase_S11_N"/>
</dbReference>
<dbReference type="PANTHER" id="PTHR21581">
    <property type="entry name" value="D-ALANYL-D-ALANINE CARBOXYPEPTIDASE"/>
    <property type="match status" value="1"/>
</dbReference>
<protein>
    <recommendedName>
        <fullName evidence="12">Peptidase S11 D-alanyl-D-alanine carboxypeptidase A N-terminal domain-containing protein</fullName>
    </recommendedName>
</protein>
<feature type="domain" description="Peptidase S11 D-alanyl-D-alanine carboxypeptidase A N-terminal" evidence="12">
    <location>
        <begin position="25"/>
        <end position="245"/>
    </location>
</feature>
<dbReference type="GO" id="GO:0008360">
    <property type="term" value="P:regulation of cell shape"/>
    <property type="evidence" value="ECO:0007669"/>
    <property type="project" value="UniProtKB-KW"/>
</dbReference>